<evidence type="ECO:0000313" key="3">
    <source>
        <dbReference type="Proteomes" id="UP000222503"/>
    </source>
</evidence>
<name>A0A2A8CCM8_9BACI</name>
<accession>A0A2A8CCM8</accession>
<reference evidence="2 3" key="1">
    <citation type="submission" date="2017-09" db="EMBL/GenBank/DDBJ databases">
        <title>Large-scale bioinformatics analysis of Bacillus genomes uncovers conserved roles of natural products in bacterial physiology.</title>
        <authorList>
            <consortium name="Agbiome Team Llc"/>
            <person name="Bleich R.M."/>
            <person name="Grubbs K.J."/>
            <person name="Santa Maria K.C."/>
            <person name="Allen S.E."/>
            <person name="Farag S."/>
            <person name="Shank E.A."/>
            <person name="Bowers A."/>
        </authorList>
    </citation>
    <scope>NUCLEOTIDE SEQUENCE [LARGE SCALE GENOMIC DNA]</scope>
    <source>
        <strain evidence="2 3">AFS029838</strain>
    </source>
</reference>
<feature type="compositionally biased region" description="Basic residues" evidence="1">
    <location>
        <begin position="8"/>
        <end position="20"/>
    </location>
</feature>
<feature type="region of interest" description="Disordered" evidence="1">
    <location>
        <begin position="1"/>
        <end position="22"/>
    </location>
</feature>
<dbReference type="AlphaFoldDB" id="A0A2A8CCM8"/>
<comment type="caution">
    <text evidence="2">The sequence shown here is derived from an EMBL/GenBank/DDBJ whole genome shotgun (WGS) entry which is preliminary data.</text>
</comment>
<evidence type="ECO:0000313" key="2">
    <source>
        <dbReference type="EMBL" id="PHG56791.1"/>
    </source>
</evidence>
<protein>
    <submittedName>
        <fullName evidence="2">Uncharacterized protein</fullName>
    </submittedName>
</protein>
<proteinExistence type="predicted"/>
<gene>
    <name evidence="2" type="ORF">COI65_24870</name>
</gene>
<evidence type="ECO:0000256" key="1">
    <source>
        <dbReference type="SAM" id="MobiDB-lite"/>
    </source>
</evidence>
<dbReference type="EMBL" id="NUUQ01000060">
    <property type="protein sequence ID" value="PHG56791.1"/>
    <property type="molecule type" value="Genomic_DNA"/>
</dbReference>
<organism evidence="2 3">
    <name type="scientific">Bacillus wiedmannii</name>
    <dbReference type="NCBI Taxonomy" id="1890302"/>
    <lineage>
        <taxon>Bacteria</taxon>
        <taxon>Bacillati</taxon>
        <taxon>Bacillota</taxon>
        <taxon>Bacilli</taxon>
        <taxon>Bacillales</taxon>
        <taxon>Bacillaceae</taxon>
        <taxon>Bacillus</taxon>
        <taxon>Bacillus cereus group</taxon>
    </lineage>
</organism>
<dbReference type="Proteomes" id="UP000222503">
    <property type="component" value="Unassembled WGS sequence"/>
</dbReference>
<sequence length="65" mass="7370">MLALPHAHQAKKSKHPKTRKLTSQVKKYKFFVSGRYKVLKLMGMGIHPSCSKTVRCYIIPTASLV</sequence>